<evidence type="ECO:0000256" key="4">
    <source>
        <dbReference type="ARBA" id="ARBA00023125"/>
    </source>
</evidence>
<evidence type="ECO:0000313" key="9">
    <source>
        <dbReference type="Ensembl" id="ENSSMAP00000040029.1"/>
    </source>
</evidence>
<name>A0A8D3BYC1_SCOMX</name>
<feature type="region of interest" description="Disordered" evidence="7">
    <location>
        <begin position="108"/>
        <end position="153"/>
    </location>
</feature>
<reference evidence="9" key="2">
    <citation type="submission" date="2025-08" db="UniProtKB">
        <authorList>
            <consortium name="Ensembl"/>
        </authorList>
    </citation>
    <scope>IDENTIFICATION</scope>
</reference>
<dbReference type="GO" id="GO:0006325">
    <property type="term" value="P:chromatin organization"/>
    <property type="evidence" value="ECO:0007669"/>
    <property type="project" value="UniProtKB-KW"/>
</dbReference>
<feature type="compositionally biased region" description="Acidic residues" evidence="7">
    <location>
        <begin position="511"/>
        <end position="523"/>
    </location>
</feature>
<comment type="subcellular location">
    <subcellularLocation>
        <location evidence="1">Nucleus</location>
    </subcellularLocation>
</comment>
<feature type="compositionally biased region" description="Low complexity" evidence="7">
    <location>
        <begin position="707"/>
        <end position="723"/>
    </location>
</feature>
<dbReference type="PROSITE" id="PS51011">
    <property type="entry name" value="ARID"/>
    <property type="match status" value="1"/>
</dbReference>
<dbReference type="InterPro" id="IPR016197">
    <property type="entry name" value="Chromo-like_dom_sf"/>
</dbReference>
<feature type="region of interest" description="Disordered" evidence="7">
    <location>
        <begin position="957"/>
        <end position="1003"/>
    </location>
</feature>
<dbReference type="PANTHER" id="PTHR13964">
    <property type="entry name" value="RBP-RELATED"/>
    <property type="match status" value="1"/>
</dbReference>
<feature type="compositionally biased region" description="Basic residues" evidence="7">
    <location>
        <begin position="853"/>
        <end position="865"/>
    </location>
</feature>
<dbReference type="GO" id="GO:0000976">
    <property type="term" value="F:transcription cis-regulatory region binding"/>
    <property type="evidence" value="ECO:0007669"/>
    <property type="project" value="TreeGrafter"/>
</dbReference>
<keyword evidence="5" id="KW-0804">Transcription</keyword>
<protein>
    <submittedName>
        <fullName evidence="9">AT-rich interactive domain 4A</fullName>
    </submittedName>
</protein>
<feature type="compositionally biased region" description="Acidic residues" evidence="7">
    <location>
        <begin position="440"/>
        <end position="459"/>
    </location>
</feature>
<feature type="compositionally biased region" description="Basic and acidic residues" evidence="7">
    <location>
        <begin position="867"/>
        <end position="879"/>
    </location>
</feature>
<feature type="compositionally biased region" description="Acidic residues" evidence="7">
    <location>
        <begin position="136"/>
        <end position="150"/>
    </location>
</feature>
<dbReference type="SUPFAM" id="SSF54160">
    <property type="entry name" value="Chromo domain-like"/>
    <property type="match status" value="1"/>
</dbReference>
<dbReference type="InterPro" id="IPR036431">
    <property type="entry name" value="ARID_dom_sf"/>
</dbReference>
<keyword evidence="6" id="KW-0539">Nucleus</keyword>
<feature type="compositionally biased region" description="Basic residues" evidence="7">
    <location>
        <begin position="599"/>
        <end position="608"/>
    </location>
</feature>
<feature type="compositionally biased region" description="Low complexity" evidence="7">
    <location>
        <begin position="814"/>
        <end position="833"/>
    </location>
</feature>
<keyword evidence="2" id="KW-0156">Chromatin regulator</keyword>
<dbReference type="GO" id="GO:0005634">
    <property type="term" value="C:nucleus"/>
    <property type="evidence" value="ECO:0007669"/>
    <property type="project" value="UniProtKB-SubCell"/>
</dbReference>
<evidence type="ECO:0000256" key="1">
    <source>
        <dbReference type="ARBA" id="ARBA00004123"/>
    </source>
</evidence>
<dbReference type="GeneTree" id="ENSGT00940000156159"/>
<dbReference type="Proteomes" id="UP000694558">
    <property type="component" value="Chromosome 17"/>
</dbReference>
<dbReference type="PANTHER" id="PTHR13964:SF26">
    <property type="entry name" value="AT-RICH INTERACTIVE DOMAIN-CONTAINING PROTEIN 4A"/>
    <property type="match status" value="1"/>
</dbReference>
<dbReference type="GO" id="GO:0006357">
    <property type="term" value="P:regulation of transcription by RNA polymerase II"/>
    <property type="evidence" value="ECO:0007669"/>
    <property type="project" value="TreeGrafter"/>
</dbReference>
<feature type="compositionally biased region" description="Polar residues" evidence="7">
    <location>
        <begin position="994"/>
        <end position="1003"/>
    </location>
</feature>
<dbReference type="CDD" id="cd16868">
    <property type="entry name" value="ARID_ARID4"/>
    <property type="match status" value="1"/>
</dbReference>
<evidence type="ECO:0000256" key="5">
    <source>
        <dbReference type="ARBA" id="ARBA00023163"/>
    </source>
</evidence>
<dbReference type="SUPFAM" id="SSF46774">
    <property type="entry name" value="ARID-like"/>
    <property type="match status" value="1"/>
</dbReference>
<feature type="compositionally biased region" description="Acidic residues" evidence="7">
    <location>
        <begin position="272"/>
        <end position="289"/>
    </location>
</feature>
<dbReference type="InterPro" id="IPR012603">
    <property type="entry name" value="ARID4A/B_PWWP"/>
</dbReference>
<feature type="compositionally biased region" description="Low complexity" evidence="7">
    <location>
        <begin position="971"/>
        <end position="993"/>
    </location>
</feature>
<dbReference type="Pfam" id="PF08169">
    <property type="entry name" value="RBB1NT"/>
    <property type="match status" value="1"/>
</dbReference>
<organism evidence="9 10">
    <name type="scientific">Scophthalmus maximus</name>
    <name type="common">Turbot</name>
    <name type="synonym">Psetta maxima</name>
    <dbReference type="NCBI Taxonomy" id="52904"/>
    <lineage>
        <taxon>Eukaryota</taxon>
        <taxon>Metazoa</taxon>
        <taxon>Chordata</taxon>
        <taxon>Craniata</taxon>
        <taxon>Vertebrata</taxon>
        <taxon>Euteleostomi</taxon>
        <taxon>Actinopterygii</taxon>
        <taxon>Neopterygii</taxon>
        <taxon>Teleostei</taxon>
        <taxon>Neoteleostei</taxon>
        <taxon>Acanthomorphata</taxon>
        <taxon>Carangaria</taxon>
        <taxon>Pleuronectiformes</taxon>
        <taxon>Pleuronectoidei</taxon>
        <taxon>Scophthalmidae</taxon>
        <taxon>Scophthalmus</taxon>
    </lineage>
</organism>
<dbReference type="InterPro" id="IPR047473">
    <property type="entry name" value="CBD_RBP1-like"/>
</dbReference>
<dbReference type="InterPro" id="IPR001606">
    <property type="entry name" value="ARID_dom"/>
</dbReference>
<dbReference type="InterPro" id="IPR025995">
    <property type="entry name" value="Tudor-knot"/>
</dbReference>
<proteinExistence type="predicted"/>
<evidence type="ECO:0000256" key="6">
    <source>
        <dbReference type="ARBA" id="ARBA00023242"/>
    </source>
</evidence>
<dbReference type="Gene3D" id="1.10.150.60">
    <property type="entry name" value="ARID DNA-binding domain"/>
    <property type="match status" value="1"/>
</dbReference>
<sequence length="1003" mass="112350">MQAADEPPYLNVGTDVSAKYRGAFCEAKIKTVKRMVKVKVRQEAGRPADTKCSVVFGPEAHRCSSSWPDEIQETVRVFDDGDEKTLRRTSLCLKGERHFAESETLDQLPLTNPEHFGTPVINKKSNRGRRSSQAVAEEENESSSSDDEEDDRRRVNDELLGKVCSIENEEEPINWYLALVVSPSCNDELVVKKDQCLVRSFSNSKFLFSLFNCCFSIFLTCSCFYFYSSSLPCSSSSPLPPAGVEAAQMFVRSGEVPDVWKMDMSQILDSSSSDDDEEKESEEEEEDEEEKKKKKHIKEEEPDPEERDHFLQQLYKFMEDRGTPINKPPVLGYKDLNLFKLFRLVYHLGGCHKIESGTVWKQVYMDLGIPILNSAASYNVKTAYKKYLYGFEEYCRSASITFRTIHHNNPRPPPTPDNQKTAGAEPKGPPTPPVKVEPVDDKEEEEEEEEVESDSESEKEEVKEHQSSPRGRRRTVKAERGGGGGGGDHMEDLREMRRRSHRRMDDSDKGSEEDEDDEEEEELERSRGDSDEDEDSVAGTKVRVKYGRGKTQKIYEAHIKKTDNDNGETFYLVHYYGWNVRYDEWVKADRIIWPVDKGTKKRQRKKMKNRDDGEKDEEKPALKPSGAKRGRPQIRTTPTGPPGRSVSNTPSSEGRSNGKSGGMETSASLVNGDRAAPSQRGDAAGGVRGASEGWSHAGDTDACWDTSLASEAPGPASSPAEEPQIGPESLVCHEVDLDDPDEKEKPVTSPEHLLLMMREPQQAPPPLPHLLQPQIRPFLPTDAPGSAPCSEELHPARSAGEEERGAARAEQEGDSSPGFDGSASSSTTSLMSLPENKDRGQKRGLDCSFSPSSKKHKRNQKRAHTPGKVEKNGEGHSSDSEDQMSRSQKPRCPSLSSPSSHSKDKHNFSPQRNYKWTFQLDELDNMSSTERISFLQEKLQDIRKYYMTLKSEVASIDRRRKRLKKKEREVSNTTASTSSGSSDTGMSPSSASPTQNTVAVECR</sequence>
<gene>
    <name evidence="9" type="primary">ARID4A</name>
</gene>
<feature type="region of interest" description="Disordered" evidence="7">
    <location>
        <begin position="598"/>
        <end position="913"/>
    </location>
</feature>
<keyword evidence="4" id="KW-0238">DNA-binding</keyword>
<feature type="region of interest" description="Disordered" evidence="7">
    <location>
        <begin position="267"/>
        <end position="307"/>
    </location>
</feature>
<accession>A0A8D3BYC1</accession>
<dbReference type="InterPro" id="IPR051232">
    <property type="entry name" value="ARID/SWI1_ChromRemod"/>
</dbReference>
<dbReference type="InterPro" id="IPR000953">
    <property type="entry name" value="Chromo/chromo_shadow_dom"/>
</dbReference>
<evidence type="ECO:0000313" key="10">
    <source>
        <dbReference type="Proteomes" id="UP000694558"/>
    </source>
</evidence>
<feature type="domain" description="ARID" evidence="8">
    <location>
        <begin position="304"/>
        <end position="396"/>
    </location>
</feature>
<dbReference type="SMART" id="SM01014">
    <property type="entry name" value="ARID"/>
    <property type="match status" value="1"/>
</dbReference>
<feature type="compositionally biased region" description="Basic and acidic residues" evidence="7">
    <location>
        <begin position="609"/>
        <end position="621"/>
    </location>
</feature>
<dbReference type="Pfam" id="PF01388">
    <property type="entry name" value="ARID"/>
    <property type="match status" value="1"/>
</dbReference>
<evidence type="ECO:0000256" key="7">
    <source>
        <dbReference type="SAM" id="MobiDB-lite"/>
    </source>
</evidence>
<evidence type="ECO:0000256" key="2">
    <source>
        <dbReference type="ARBA" id="ARBA00022853"/>
    </source>
</evidence>
<reference evidence="9" key="1">
    <citation type="submission" date="2023-05" db="EMBL/GenBank/DDBJ databases">
        <title>High-quality long-read genome of Scophthalmus maximus.</title>
        <authorList>
            <person name="Lien S."/>
            <person name="Martinez P."/>
        </authorList>
    </citation>
    <scope>NUCLEOTIDE SEQUENCE [LARGE SCALE GENOMIC DNA]</scope>
</reference>
<keyword evidence="3" id="KW-0805">Transcription regulation</keyword>
<feature type="region of interest" description="Disordered" evidence="7">
    <location>
        <begin position="405"/>
        <end position="551"/>
    </location>
</feature>
<dbReference type="AlphaFoldDB" id="A0A8D3BYC1"/>
<evidence type="ECO:0000256" key="3">
    <source>
        <dbReference type="ARBA" id="ARBA00023015"/>
    </source>
</evidence>
<dbReference type="Ensembl" id="ENSSMAT00000064141.1">
    <property type="protein sequence ID" value="ENSSMAP00000040029.1"/>
    <property type="gene ID" value="ENSSMAG00000012268.2"/>
</dbReference>
<feature type="compositionally biased region" description="Basic and acidic residues" evidence="7">
    <location>
        <begin position="835"/>
        <end position="845"/>
    </location>
</feature>
<feature type="compositionally biased region" description="Basic and acidic residues" evidence="7">
    <location>
        <begin position="791"/>
        <end position="811"/>
    </location>
</feature>
<dbReference type="Gene3D" id="2.30.30.140">
    <property type="match status" value="4"/>
</dbReference>
<feature type="compositionally biased region" description="Polar residues" evidence="7">
    <location>
        <begin position="645"/>
        <end position="669"/>
    </location>
</feature>
<dbReference type="Pfam" id="PF11717">
    <property type="entry name" value="Tudor-knot"/>
    <property type="match status" value="1"/>
</dbReference>
<dbReference type="SMART" id="SM00298">
    <property type="entry name" value="CHROMO"/>
    <property type="match status" value="1"/>
</dbReference>
<dbReference type="SMART" id="SM00501">
    <property type="entry name" value="BRIGHT"/>
    <property type="match status" value="1"/>
</dbReference>
<feature type="compositionally biased region" description="Basic residues" evidence="7">
    <location>
        <begin position="542"/>
        <end position="551"/>
    </location>
</feature>
<dbReference type="CDD" id="cd18641">
    <property type="entry name" value="CBD_RBP1_like"/>
    <property type="match status" value="1"/>
</dbReference>
<evidence type="ECO:0000259" key="8">
    <source>
        <dbReference type="PROSITE" id="PS51011"/>
    </source>
</evidence>